<feature type="domain" description="ClpA/ClpB AAA lid" evidence="3">
    <location>
        <begin position="1"/>
        <end position="29"/>
    </location>
</feature>
<dbReference type="Gene3D" id="1.10.8.60">
    <property type="match status" value="1"/>
</dbReference>
<comment type="caution">
    <text evidence="4">The sequence shown here is derived from an EMBL/GenBank/DDBJ whole genome shotgun (WGS) entry which is preliminary data.</text>
</comment>
<reference evidence="4" key="1">
    <citation type="journal article" date="2014" name="Front. Microbiol.">
        <title>High frequency of phylogenetically diverse reductive dehalogenase-homologous genes in deep subseafloor sedimentary metagenomes.</title>
        <authorList>
            <person name="Kawai M."/>
            <person name="Futagami T."/>
            <person name="Toyoda A."/>
            <person name="Takaki Y."/>
            <person name="Nishi S."/>
            <person name="Hori S."/>
            <person name="Arai W."/>
            <person name="Tsubouchi T."/>
            <person name="Morono Y."/>
            <person name="Uchiyama I."/>
            <person name="Ito T."/>
            <person name="Fujiyama A."/>
            <person name="Inagaki F."/>
            <person name="Takami H."/>
        </authorList>
    </citation>
    <scope>NUCLEOTIDE SEQUENCE</scope>
    <source>
        <strain evidence="4">Expedition CK06-06</strain>
    </source>
</reference>
<evidence type="ECO:0000313" key="4">
    <source>
        <dbReference type="EMBL" id="GAJ00348.1"/>
    </source>
</evidence>
<keyword evidence="1" id="KW-0547">Nucleotide-binding</keyword>
<dbReference type="GO" id="GO:0005524">
    <property type="term" value="F:ATP binding"/>
    <property type="evidence" value="ECO:0007669"/>
    <property type="project" value="UniProtKB-KW"/>
</dbReference>
<dbReference type="Gene3D" id="4.10.860.10">
    <property type="entry name" value="UVR domain"/>
    <property type="match status" value="1"/>
</dbReference>
<evidence type="ECO:0000256" key="2">
    <source>
        <dbReference type="ARBA" id="ARBA00022840"/>
    </source>
</evidence>
<sequence>KAIDLIDEAASKLRIDMESAPEEVKTLDTVC</sequence>
<dbReference type="EMBL" id="BARW01021190">
    <property type="protein sequence ID" value="GAJ00348.1"/>
    <property type="molecule type" value="Genomic_DNA"/>
</dbReference>
<dbReference type="AlphaFoldDB" id="X1T4U9"/>
<evidence type="ECO:0000256" key="1">
    <source>
        <dbReference type="ARBA" id="ARBA00022741"/>
    </source>
</evidence>
<protein>
    <recommendedName>
        <fullName evidence="3">ClpA/ClpB AAA lid domain-containing protein</fullName>
    </recommendedName>
</protein>
<dbReference type="InterPro" id="IPR041546">
    <property type="entry name" value="ClpA/ClpB_AAA_lid"/>
</dbReference>
<feature type="non-terminal residue" evidence="4">
    <location>
        <position position="1"/>
    </location>
</feature>
<name>X1T4U9_9ZZZZ</name>
<keyword evidence="2" id="KW-0067">ATP-binding</keyword>
<evidence type="ECO:0000259" key="3">
    <source>
        <dbReference type="Pfam" id="PF17871"/>
    </source>
</evidence>
<dbReference type="Pfam" id="PF17871">
    <property type="entry name" value="AAA_lid_9"/>
    <property type="match status" value="1"/>
</dbReference>
<gene>
    <name evidence="4" type="ORF">S12H4_35653</name>
</gene>
<accession>X1T4U9</accession>
<organism evidence="4">
    <name type="scientific">marine sediment metagenome</name>
    <dbReference type="NCBI Taxonomy" id="412755"/>
    <lineage>
        <taxon>unclassified sequences</taxon>
        <taxon>metagenomes</taxon>
        <taxon>ecological metagenomes</taxon>
    </lineage>
</organism>
<proteinExistence type="predicted"/>